<evidence type="ECO:0008006" key="3">
    <source>
        <dbReference type="Google" id="ProtNLM"/>
    </source>
</evidence>
<evidence type="ECO:0000313" key="1">
    <source>
        <dbReference type="EMBL" id="KAK8875078.1"/>
    </source>
</evidence>
<dbReference type="Proteomes" id="UP001390339">
    <property type="component" value="Unassembled WGS sequence"/>
</dbReference>
<proteinExistence type="predicted"/>
<evidence type="ECO:0000313" key="2">
    <source>
        <dbReference type="Proteomes" id="UP001390339"/>
    </source>
</evidence>
<keyword evidence="2" id="KW-1185">Reference proteome</keyword>
<comment type="caution">
    <text evidence="1">The sequence shown here is derived from an EMBL/GenBank/DDBJ whole genome shotgun (WGS) entry which is preliminary data.</text>
</comment>
<name>A0ABR2JC06_9PEZI</name>
<protein>
    <recommendedName>
        <fullName evidence="3">C2H2-type domain-containing protein</fullName>
    </recommendedName>
</protein>
<reference evidence="1 2" key="1">
    <citation type="journal article" date="2024" name="IMA Fungus">
        <title>Apiospora arundinis, a panoply of carbohydrate-active enzymes and secondary metabolites.</title>
        <authorList>
            <person name="Sorensen T."/>
            <person name="Petersen C."/>
            <person name="Muurmann A.T."/>
            <person name="Christiansen J.V."/>
            <person name="Brundto M.L."/>
            <person name="Overgaard C.K."/>
            <person name="Boysen A.T."/>
            <person name="Wollenberg R.D."/>
            <person name="Larsen T.O."/>
            <person name="Sorensen J.L."/>
            <person name="Nielsen K.L."/>
            <person name="Sondergaard T.E."/>
        </authorList>
    </citation>
    <scope>NUCLEOTIDE SEQUENCE [LARGE SCALE GENOMIC DNA]</scope>
    <source>
        <strain evidence="1 2">AAU 773</strain>
    </source>
</reference>
<sequence length="265" mass="29394">MNQPWVDTGYVLEDDQDGFGHQSSTFGIEDPLGQLVWPDESTIFSYGDCQLGMVDPGAQLPFYDFEDVNPANSTFPTEPSPTDANTPIILQQEDWNTPGGSATDNVYRNPDLSFLFPGFSPSGVAGEHVYQNCSDFSDELSGAGSSPSCNSNNSNSSQANALSCPVCPVQKNNAKDLHRHVVEAHEKPSLGEDKLGWYRCRCGNTACYYRKPNHVRHLSKCQSKKWSIGSFMCHCGKAHEDKEQHTQHFMRCRIGRRPVGRPKSN</sequence>
<dbReference type="EMBL" id="JAPCWZ010000003">
    <property type="protein sequence ID" value="KAK8875078.1"/>
    <property type="molecule type" value="Genomic_DNA"/>
</dbReference>
<organism evidence="1 2">
    <name type="scientific">Apiospora arundinis</name>
    <dbReference type="NCBI Taxonomy" id="335852"/>
    <lineage>
        <taxon>Eukaryota</taxon>
        <taxon>Fungi</taxon>
        <taxon>Dikarya</taxon>
        <taxon>Ascomycota</taxon>
        <taxon>Pezizomycotina</taxon>
        <taxon>Sordariomycetes</taxon>
        <taxon>Xylariomycetidae</taxon>
        <taxon>Amphisphaeriales</taxon>
        <taxon>Apiosporaceae</taxon>
        <taxon>Apiospora</taxon>
    </lineage>
</organism>
<accession>A0ABR2JC06</accession>
<gene>
    <name evidence="1" type="ORF">PGQ11_005592</name>
</gene>